<dbReference type="RefSeq" id="WP_131355615.1">
    <property type="nucleotide sequence ID" value="NZ_SJKB01000004.1"/>
</dbReference>
<dbReference type="EMBL" id="SJKB01000004">
    <property type="protein sequence ID" value="TCC62053.1"/>
    <property type="molecule type" value="Genomic_DNA"/>
</dbReference>
<comment type="caution">
    <text evidence="4">The sequence shown here is derived from an EMBL/GenBank/DDBJ whole genome shotgun (WGS) entry which is preliminary data.</text>
</comment>
<evidence type="ECO:0000256" key="2">
    <source>
        <dbReference type="ARBA" id="ARBA00022801"/>
    </source>
</evidence>
<feature type="domain" description="Alpha/beta hydrolase fold-3" evidence="3">
    <location>
        <begin position="67"/>
        <end position="269"/>
    </location>
</feature>
<gene>
    <name evidence="4" type="ORF">E0H73_15140</name>
</gene>
<dbReference type="PROSITE" id="PS01173">
    <property type="entry name" value="LIPASE_GDXG_HIS"/>
    <property type="match status" value="1"/>
</dbReference>
<evidence type="ECO:0000259" key="3">
    <source>
        <dbReference type="Pfam" id="PF07859"/>
    </source>
</evidence>
<name>A0A4R0KMP8_9ACTN</name>
<evidence type="ECO:0000313" key="5">
    <source>
        <dbReference type="Proteomes" id="UP000291144"/>
    </source>
</evidence>
<dbReference type="InterPro" id="IPR050300">
    <property type="entry name" value="GDXG_lipolytic_enzyme"/>
</dbReference>
<keyword evidence="5" id="KW-1185">Reference proteome</keyword>
<keyword evidence="2 4" id="KW-0378">Hydrolase</keyword>
<evidence type="ECO:0000313" key="4">
    <source>
        <dbReference type="EMBL" id="TCC62053.1"/>
    </source>
</evidence>
<dbReference type="InterPro" id="IPR029058">
    <property type="entry name" value="AB_hydrolase_fold"/>
</dbReference>
<dbReference type="InterPro" id="IPR013094">
    <property type="entry name" value="AB_hydrolase_3"/>
</dbReference>
<reference evidence="4 5" key="1">
    <citation type="submission" date="2019-02" db="EMBL/GenBank/DDBJ databases">
        <title>Kribbella capetownensis sp. nov. and Kribbella speibonae sp. nov., isolated from soil.</title>
        <authorList>
            <person name="Curtis S.M."/>
            <person name="Norton I."/>
            <person name="Everest G.J."/>
            <person name="Meyers P.R."/>
        </authorList>
    </citation>
    <scope>NUCLEOTIDE SEQUENCE [LARGE SCALE GENOMIC DNA]</scope>
    <source>
        <strain evidence="4 5">NRRL B-24813</strain>
    </source>
</reference>
<protein>
    <submittedName>
        <fullName evidence="4">Alpha/beta hydrolase</fullName>
    </submittedName>
</protein>
<proteinExistence type="inferred from homology"/>
<dbReference type="InterPro" id="IPR002168">
    <property type="entry name" value="Lipase_GDXG_HIS_AS"/>
</dbReference>
<comment type="similarity">
    <text evidence="1">Belongs to the 'GDXG' lipolytic enzyme family.</text>
</comment>
<dbReference type="SUPFAM" id="SSF53474">
    <property type="entry name" value="alpha/beta-Hydrolases"/>
    <property type="match status" value="1"/>
</dbReference>
<dbReference type="Pfam" id="PF07859">
    <property type="entry name" value="Abhydrolase_3"/>
    <property type="match status" value="1"/>
</dbReference>
<dbReference type="GO" id="GO:0004806">
    <property type="term" value="F:triacylglycerol lipase activity"/>
    <property type="evidence" value="ECO:0007669"/>
    <property type="project" value="TreeGrafter"/>
</dbReference>
<evidence type="ECO:0000256" key="1">
    <source>
        <dbReference type="ARBA" id="ARBA00010515"/>
    </source>
</evidence>
<accession>A0A4R0KMP8</accession>
<dbReference type="Gene3D" id="3.40.50.1820">
    <property type="entry name" value="alpha/beta hydrolase"/>
    <property type="match status" value="1"/>
</dbReference>
<dbReference type="Proteomes" id="UP000291144">
    <property type="component" value="Unassembled WGS sequence"/>
</dbReference>
<dbReference type="OrthoDB" id="128186at2"/>
<organism evidence="4 5">
    <name type="scientific">Kribbella pittospori</name>
    <dbReference type="NCBI Taxonomy" id="722689"/>
    <lineage>
        <taxon>Bacteria</taxon>
        <taxon>Bacillati</taxon>
        <taxon>Actinomycetota</taxon>
        <taxon>Actinomycetes</taxon>
        <taxon>Propionibacteriales</taxon>
        <taxon>Kribbellaceae</taxon>
        <taxon>Kribbella</taxon>
    </lineage>
</organism>
<dbReference type="PANTHER" id="PTHR48081">
    <property type="entry name" value="AB HYDROLASE SUPERFAMILY PROTEIN C4A8.06C"/>
    <property type="match status" value="1"/>
</dbReference>
<dbReference type="AlphaFoldDB" id="A0A4R0KMP8"/>
<dbReference type="PANTHER" id="PTHR48081:SF30">
    <property type="entry name" value="ACETYL-HYDROLASE LIPR-RELATED"/>
    <property type="match status" value="1"/>
</dbReference>
<sequence>MASKQSEAVKAHWAASRAGSQSSVDQEASDHGWAVLTTEPRGVDYLSVEELPAVWVVPHGAAADRVLLCLHGGGFISGSMYSHRKMFGHLAKAAGVRALVVDYRLAPAYTHPAPVDDTTAAYEWLLDQGFAAERIAITGDSVGGALAITTQLRARERGLPLPAAAMPFSPAVDFEATGTSYDTNRDRDAFFHRDLVRGLAAMFLGADGDPRDPLVNPLYGDLSALGPIYIQVGGDEVLLDDAHQLAAAAEKAGVEVRLDVFPDMQHTFQMAAGRAPEADDAIGRMAAWVRPHLGLPDLPDLPDLGLTDLGLTDLGLTD</sequence>